<dbReference type="AlphaFoldDB" id="A0A7K0H248"/>
<name>A0A7K0H248_PARDI</name>
<sequence>AVEGDMQIVKRMKEIVPEFKSQHSKYEVLDE</sequence>
<dbReference type="Proteomes" id="UP000461276">
    <property type="component" value="Unassembled WGS sequence"/>
</dbReference>
<feature type="non-terminal residue" evidence="1">
    <location>
        <position position="1"/>
    </location>
</feature>
<comment type="caution">
    <text evidence="1">The sequence shown here is derived from an EMBL/GenBank/DDBJ whole genome shotgun (WGS) entry which is preliminary data.</text>
</comment>
<evidence type="ECO:0000313" key="2">
    <source>
        <dbReference type="Proteomes" id="UP000461276"/>
    </source>
</evidence>
<evidence type="ECO:0000313" key="1">
    <source>
        <dbReference type="EMBL" id="MRY96037.1"/>
    </source>
</evidence>
<reference evidence="1 2" key="1">
    <citation type="journal article" date="2019" name="Nat. Med.">
        <title>A library of human gut bacterial isolates paired with longitudinal multiomics data enables mechanistic microbiome research.</title>
        <authorList>
            <person name="Poyet M."/>
            <person name="Groussin M."/>
            <person name="Gibbons S.M."/>
            <person name="Avila-Pacheco J."/>
            <person name="Jiang X."/>
            <person name="Kearney S.M."/>
            <person name="Perrotta A.R."/>
            <person name="Berdy B."/>
            <person name="Zhao S."/>
            <person name="Lieberman T.D."/>
            <person name="Swanson P.K."/>
            <person name="Smith M."/>
            <person name="Roesemann S."/>
            <person name="Alexander J.E."/>
            <person name="Rich S.A."/>
            <person name="Livny J."/>
            <person name="Vlamakis H."/>
            <person name="Clish C."/>
            <person name="Bullock K."/>
            <person name="Deik A."/>
            <person name="Scott J."/>
            <person name="Pierce K.A."/>
            <person name="Xavier R.J."/>
            <person name="Alm E.J."/>
        </authorList>
    </citation>
    <scope>NUCLEOTIDE SEQUENCE [LARGE SCALE GENOMIC DNA]</scope>
    <source>
        <strain evidence="1 2">BIOML-A9</strain>
    </source>
</reference>
<dbReference type="EMBL" id="WKMY01000047">
    <property type="protein sequence ID" value="MRY96037.1"/>
    <property type="molecule type" value="Genomic_DNA"/>
</dbReference>
<protein>
    <submittedName>
        <fullName evidence="1">Nucleoside-diphosphate sugar epimerase</fullName>
    </submittedName>
</protein>
<accession>A0A7K0H248</accession>
<proteinExistence type="predicted"/>
<gene>
    <name evidence="1" type="ORF">GKD67_22965</name>
</gene>
<organism evidence="1 2">
    <name type="scientific">Parabacteroides distasonis</name>
    <dbReference type="NCBI Taxonomy" id="823"/>
    <lineage>
        <taxon>Bacteria</taxon>
        <taxon>Pseudomonadati</taxon>
        <taxon>Bacteroidota</taxon>
        <taxon>Bacteroidia</taxon>
        <taxon>Bacteroidales</taxon>
        <taxon>Tannerellaceae</taxon>
        <taxon>Parabacteroides</taxon>
    </lineage>
</organism>